<evidence type="ECO:0000256" key="1">
    <source>
        <dbReference type="ARBA" id="ARBA00004141"/>
    </source>
</evidence>
<sequence length="588" mass="67762">MLTRIQLLMFLTFGPTTSTSERSARLLFFVGGVGAVQLARTRYPREAAHHYGYQKADEWTEPLPLLDQNNVPDSSSRLDYLAPYATNTRSPALPQSPPHPRGYGETHDILRFLRKIKYDHRQRPENSQEDSVCIQVSIVVSNIRAVSEVTMDYALELFYREQWLDERLKFKKKLFRNKSEIALHESYTNFLWHPDTFMPNAIASKNPQKESISHRSLLRLNESGYMLYSRRISIVAECPMDLTLFPFDSQVCKLGIESYGYTADKVRYTWSHGEKTALVLNKIRLPDFRIESAYVTSHTEVYATGNYSRLYVCFVFTRSSGFCFLQLIIPSTSVVITSWVALWMENETEFQDMISIILAITFLIFSYNEMMPRVSYIKAMDVYLGVCFMIVFLSLIKLAMVKFMRQRLRLTRESSLVAGLYPVLKLAQSTTANAKEHNGAALGVSHGFCPALPQGIPPNLTQITHFTQPIPYMTQRAARRSISQSRRCSRHSMNAYSSMSLADLDGCYSPARNGHNLTVEKGSFNCFFMEWTFTASTVRRFHWITQMLFFFGFVSFCAFYFIVYPTLRPDLMDPECNKELAEWYAEIP</sequence>
<comment type="subcellular location">
    <subcellularLocation>
        <location evidence="2">Cell membrane</location>
    </subcellularLocation>
    <subcellularLocation>
        <location evidence="1">Membrane</location>
        <topology evidence="1">Multi-pass membrane protein</topology>
    </subcellularLocation>
</comment>
<evidence type="ECO:0000256" key="9">
    <source>
        <dbReference type="ARBA" id="ARBA00023136"/>
    </source>
</evidence>
<proteinExistence type="inferred from homology"/>
<accession>A0ABD6EG08</accession>
<evidence type="ECO:0000259" key="12">
    <source>
        <dbReference type="Pfam" id="PF02931"/>
    </source>
</evidence>
<evidence type="ECO:0000313" key="15">
    <source>
        <dbReference type="Proteomes" id="UP001608902"/>
    </source>
</evidence>
<dbReference type="Proteomes" id="UP001608902">
    <property type="component" value="Unassembled WGS sequence"/>
</dbReference>
<name>A0ABD6EG08_9BILA</name>
<organism evidence="14 15">
    <name type="scientific">Gnathostoma spinigerum</name>
    <dbReference type="NCBI Taxonomy" id="75299"/>
    <lineage>
        <taxon>Eukaryota</taxon>
        <taxon>Metazoa</taxon>
        <taxon>Ecdysozoa</taxon>
        <taxon>Nematoda</taxon>
        <taxon>Chromadorea</taxon>
        <taxon>Rhabditida</taxon>
        <taxon>Spirurina</taxon>
        <taxon>Gnathostomatomorpha</taxon>
        <taxon>Gnathostomatoidea</taxon>
        <taxon>Gnathostomatidae</taxon>
        <taxon>Gnathostoma</taxon>
    </lineage>
</organism>
<feature type="chain" id="PRO_5044530886" evidence="11">
    <location>
        <begin position="19"/>
        <end position="588"/>
    </location>
</feature>
<dbReference type="FunFam" id="2.70.170.10:FF:000074">
    <property type="entry name" value="Uncharacterized protein"/>
    <property type="match status" value="1"/>
</dbReference>
<reference evidence="14 15" key="1">
    <citation type="submission" date="2024-08" db="EMBL/GenBank/DDBJ databases">
        <title>Gnathostoma spinigerum genome.</title>
        <authorList>
            <person name="Gonzalez-Bertolin B."/>
            <person name="Monzon S."/>
            <person name="Zaballos A."/>
            <person name="Jimenez P."/>
            <person name="Dekumyoy P."/>
            <person name="Varona S."/>
            <person name="Cuesta I."/>
            <person name="Sumanam S."/>
            <person name="Adisakwattana P."/>
            <person name="Gasser R.B."/>
            <person name="Hernandez-Gonzalez A."/>
            <person name="Young N.D."/>
            <person name="Perteguer M.J."/>
        </authorList>
    </citation>
    <scope>NUCLEOTIDE SEQUENCE [LARGE SCALE GENOMIC DNA]</scope>
    <source>
        <strain evidence="14">AL3</strain>
        <tissue evidence="14">Liver</tissue>
    </source>
</reference>
<evidence type="ECO:0000256" key="11">
    <source>
        <dbReference type="RuleBase" id="RU000687"/>
    </source>
</evidence>
<evidence type="ECO:0000313" key="14">
    <source>
        <dbReference type="EMBL" id="MFH4976331.1"/>
    </source>
</evidence>
<dbReference type="GO" id="GO:0005230">
    <property type="term" value="F:extracellular ligand-gated monoatomic ion channel activity"/>
    <property type="evidence" value="ECO:0007669"/>
    <property type="project" value="UniProtKB-ARBA"/>
</dbReference>
<keyword evidence="15" id="KW-1185">Reference proteome</keyword>
<dbReference type="PRINTS" id="PR00253">
    <property type="entry name" value="GABAARECEPTR"/>
</dbReference>
<keyword evidence="7 11" id="KW-1133">Transmembrane helix</keyword>
<gene>
    <name evidence="14" type="ORF">AB6A40_003040</name>
</gene>
<dbReference type="PROSITE" id="PS00236">
    <property type="entry name" value="NEUROTR_ION_CHANNEL"/>
    <property type="match status" value="1"/>
</dbReference>
<feature type="transmembrane region" description="Helical" evidence="11">
    <location>
        <begin position="543"/>
        <end position="563"/>
    </location>
</feature>
<evidence type="ECO:0000256" key="8">
    <source>
        <dbReference type="ARBA" id="ARBA00023065"/>
    </source>
</evidence>
<comment type="similarity">
    <text evidence="11">Belongs to the ligand-gated ion channel (TC 1.A.9) family.</text>
</comment>
<dbReference type="InterPro" id="IPR036719">
    <property type="entry name" value="Neuro-gated_channel_TM_sf"/>
</dbReference>
<keyword evidence="5 11" id="KW-0812">Transmembrane</keyword>
<dbReference type="InterPro" id="IPR006028">
    <property type="entry name" value="GABAA/Glycine_rcpt"/>
</dbReference>
<evidence type="ECO:0000256" key="6">
    <source>
        <dbReference type="ARBA" id="ARBA00022729"/>
    </source>
</evidence>
<feature type="transmembrane region" description="Helical" evidence="11">
    <location>
        <begin position="350"/>
        <end position="367"/>
    </location>
</feature>
<feature type="signal peptide" evidence="11">
    <location>
        <begin position="1"/>
        <end position="18"/>
    </location>
</feature>
<dbReference type="InterPro" id="IPR006029">
    <property type="entry name" value="Neurotrans-gated_channel_TM"/>
</dbReference>
<dbReference type="Gene3D" id="2.70.170.10">
    <property type="entry name" value="Neurotransmitter-gated ion-channel ligand-binding domain"/>
    <property type="match status" value="1"/>
</dbReference>
<dbReference type="FunFam" id="1.20.58.390:FF:000076">
    <property type="entry name" value="Glutamate-gated chloride channel, putative"/>
    <property type="match status" value="1"/>
</dbReference>
<dbReference type="EMBL" id="JBGFUD010001470">
    <property type="protein sequence ID" value="MFH4976331.1"/>
    <property type="molecule type" value="Genomic_DNA"/>
</dbReference>
<evidence type="ECO:0000256" key="7">
    <source>
        <dbReference type="ARBA" id="ARBA00022989"/>
    </source>
</evidence>
<dbReference type="InterPro" id="IPR038050">
    <property type="entry name" value="Neuro_actylchol_rec"/>
</dbReference>
<dbReference type="PRINTS" id="PR00252">
    <property type="entry name" value="NRIONCHANNEL"/>
</dbReference>
<dbReference type="InterPro" id="IPR006201">
    <property type="entry name" value="Neur_channel"/>
</dbReference>
<dbReference type="AlphaFoldDB" id="A0ABD6EG08"/>
<keyword evidence="4" id="KW-1003">Cell membrane</keyword>
<dbReference type="InterPro" id="IPR018000">
    <property type="entry name" value="Neurotransmitter_ion_chnl_CS"/>
</dbReference>
<dbReference type="InterPro" id="IPR006202">
    <property type="entry name" value="Neur_chan_lig-bd"/>
</dbReference>
<protein>
    <submittedName>
        <fullName evidence="14">Uncharacterized protein</fullName>
    </submittedName>
</protein>
<dbReference type="Pfam" id="PF02932">
    <property type="entry name" value="Neur_chan_memb"/>
    <property type="match status" value="1"/>
</dbReference>
<dbReference type="InterPro" id="IPR036734">
    <property type="entry name" value="Neur_chan_lig-bd_sf"/>
</dbReference>
<keyword evidence="6 11" id="KW-0732">Signal</keyword>
<evidence type="ECO:0000256" key="2">
    <source>
        <dbReference type="ARBA" id="ARBA00004236"/>
    </source>
</evidence>
<evidence type="ECO:0000256" key="4">
    <source>
        <dbReference type="ARBA" id="ARBA00022475"/>
    </source>
</evidence>
<evidence type="ECO:0000256" key="5">
    <source>
        <dbReference type="ARBA" id="ARBA00022692"/>
    </source>
</evidence>
<keyword evidence="10 11" id="KW-0407">Ion channel</keyword>
<dbReference type="GO" id="GO:0005886">
    <property type="term" value="C:plasma membrane"/>
    <property type="evidence" value="ECO:0007669"/>
    <property type="project" value="UniProtKB-SubCell"/>
</dbReference>
<dbReference type="Gene3D" id="1.20.58.390">
    <property type="entry name" value="Neurotransmitter-gated ion-channel transmembrane domain"/>
    <property type="match status" value="1"/>
</dbReference>
<dbReference type="SUPFAM" id="SSF90112">
    <property type="entry name" value="Neurotransmitter-gated ion-channel transmembrane pore"/>
    <property type="match status" value="1"/>
</dbReference>
<dbReference type="PANTHER" id="PTHR18945">
    <property type="entry name" value="NEUROTRANSMITTER GATED ION CHANNEL"/>
    <property type="match status" value="1"/>
</dbReference>
<feature type="domain" description="Neurotransmitter-gated ion-channel ligand-binding" evidence="12">
    <location>
        <begin position="115"/>
        <end position="317"/>
    </location>
</feature>
<evidence type="ECO:0000256" key="3">
    <source>
        <dbReference type="ARBA" id="ARBA00022448"/>
    </source>
</evidence>
<evidence type="ECO:0000259" key="13">
    <source>
        <dbReference type="Pfam" id="PF02932"/>
    </source>
</evidence>
<keyword evidence="9 11" id="KW-0472">Membrane</keyword>
<dbReference type="SUPFAM" id="SSF63712">
    <property type="entry name" value="Nicotinic receptor ligand binding domain-like"/>
    <property type="match status" value="1"/>
</dbReference>
<keyword evidence="8 11" id="KW-0406">Ion transport</keyword>
<feature type="transmembrane region" description="Helical" evidence="11">
    <location>
        <begin position="382"/>
        <end position="400"/>
    </location>
</feature>
<dbReference type="CDD" id="cd18990">
    <property type="entry name" value="LGIC_ECD_GABAAR"/>
    <property type="match status" value="1"/>
</dbReference>
<evidence type="ECO:0000256" key="10">
    <source>
        <dbReference type="ARBA" id="ARBA00023303"/>
    </source>
</evidence>
<feature type="domain" description="Neurotransmitter-gated ion-channel transmembrane" evidence="13">
    <location>
        <begin position="327"/>
        <end position="453"/>
    </location>
</feature>
<feature type="transmembrane region" description="Helical" evidence="11">
    <location>
        <begin position="324"/>
        <end position="343"/>
    </location>
</feature>
<dbReference type="Pfam" id="PF02931">
    <property type="entry name" value="Neur_chan_LBD"/>
    <property type="match status" value="1"/>
</dbReference>
<keyword evidence="3 11" id="KW-0813">Transport</keyword>
<comment type="caution">
    <text evidence="14">The sequence shown here is derived from an EMBL/GenBank/DDBJ whole genome shotgun (WGS) entry which is preliminary data.</text>
</comment>